<evidence type="ECO:0000256" key="1">
    <source>
        <dbReference type="SAM" id="MobiDB-lite"/>
    </source>
</evidence>
<feature type="compositionally biased region" description="Polar residues" evidence="1">
    <location>
        <begin position="493"/>
        <end position="505"/>
    </location>
</feature>
<reference evidence="3" key="1">
    <citation type="journal article" date="2020" name="Stud. Mycol.">
        <title>101 Dothideomycetes genomes: a test case for predicting lifestyles and emergence of pathogens.</title>
        <authorList>
            <person name="Haridas S."/>
            <person name="Albert R."/>
            <person name="Binder M."/>
            <person name="Bloem J."/>
            <person name="Labutti K."/>
            <person name="Salamov A."/>
            <person name="Andreopoulos B."/>
            <person name="Baker S."/>
            <person name="Barry K."/>
            <person name="Bills G."/>
            <person name="Bluhm B."/>
            <person name="Cannon C."/>
            <person name="Castanera R."/>
            <person name="Culley D."/>
            <person name="Daum C."/>
            <person name="Ezra D."/>
            <person name="Gonzalez J."/>
            <person name="Henrissat B."/>
            <person name="Kuo A."/>
            <person name="Liang C."/>
            <person name="Lipzen A."/>
            <person name="Lutzoni F."/>
            <person name="Magnuson J."/>
            <person name="Mondo S."/>
            <person name="Nolan M."/>
            <person name="Ohm R."/>
            <person name="Pangilinan J."/>
            <person name="Park H.-J."/>
            <person name="Ramirez L."/>
            <person name="Alfaro M."/>
            <person name="Sun H."/>
            <person name="Tritt A."/>
            <person name="Yoshinaga Y."/>
            <person name="Zwiers L.-H."/>
            <person name="Turgeon B."/>
            <person name="Goodwin S."/>
            <person name="Spatafora J."/>
            <person name="Crous P."/>
            <person name="Grigoriev I."/>
        </authorList>
    </citation>
    <scope>NUCLEOTIDE SEQUENCE</scope>
    <source>
        <strain evidence="3">CBS 122368</strain>
    </source>
</reference>
<evidence type="ECO:0000313" key="3">
    <source>
        <dbReference type="EMBL" id="KAF2240261.1"/>
    </source>
</evidence>
<dbReference type="PANTHER" id="PTHR42470:SF2">
    <property type="match status" value="1"/>
</dbReference>
<dbReference type="PANTHER" id="PTHR42470">
    <property type="entry name" value="VAST DOMAIN-CONTAINING PROTEIN"/>
    <property type="match status" value="1"/>
</dbReference>
<feature type="compositionally biased region" description="Basic residues" evidence="1">
    <location>
        <begin position="462"/>
        <end position="477"/>
    </location>
</feature>
<dbReference type="Proteomes" id="UP000800094">
    <property type="component" value="Unassembled WGS sequence"/>
</dbReference>
<proteinExistence type="predicted"/>
<feature type="region of interest" description="Disordered" evidence="1">
    <location>
        <begin position="1"/>
        <end position="153"/>
    </location>
</feature>
<feature type="region of interest" description="Disordered" evidence="1">
    <location>
        <begin position="432"/>
        <end position="520"/>
    </location>
</feature>
<dbReference type="GeneID" id="54589419"/>
<dbReference type="Pfam" id="PF25545">
    <property type="entry name" value="DUF7924"/>
    <property type="match status" value="1"/>
</dbReference>
<feature type="compositionally biased region" description="Basic and acidic residues" evidence="1">
    <location>
        <begin position="101"/>
        <end position="123"/>
    </location>
</feature>
<evidence type="ECO:0000259" key="2">
    <source>
        <dbReference type="Pfam" id="PF25545"/>
    </source>
</evidence>
<dbReference type="AlphaFoldDB" id="A0A6A6HQG4"/>
<dbReference type="InterPro" id="IPR057684">
    <property type="entry name" value="DUF7924"/>
</dbReference>
<evidence type="ECO:0000313" key="4">
    <source>
        <dbReference type="Proteomes" id="UP000800094"/>
    </source>
</evidence>
<dbReference type="EMBL" id="ML987222">
    <property type="protein sequence ID" value="KAF2240261.1"/>
    <property type="molecule type" value="Genomic_DNA"/>
</dbReference>
<gene>
    <name evidence="3" type="ORF">BU26DRAFT_611793</name>
</gene>
<keyword evidence="4" id="KW-1185">Reference proteome</keyword>
<feature type="compositionally biased region" description="Basic and acidic residues" evidence="1">
    <location>
        <begin position="432"/>
        <end position="459"/>
    </location>
</feature>
<feature type="compositionally biased region" description="Basic and acidic residues" evidence="1">
    <location>
        <begin position="77"/>
        <end position="87"/>
    </location>
</feature>
<protein>
    <recommendedName>
        <fullName evidence="2">DUF7924 domain-containing protein</fullName>
    </recommendedName>
</protein>
<organism evidence="3 4">
    <name type="scientific">Trematosphaeria pertusa</name>
    <dbReference type="NCBI Taxonomy" id="390896"/>
    <lineage>
        <taxon>Eukaryota</taxon>
        <taxon>Fungi</taxon>
        <taxon>Dikarya</taxon>
        <taxon>Ascomycota</taxon>
        <taxon>Pezizomycotina</taxon>
        <taxon>Dothideomycetes</taxon>
        <taxon>Pleosporomycetidae</taxon>
        <taxon>Pleosporales</taxon>
        <taxon>Massarineae</taxon>
        <taxon>Trematosphaeriaceae</taxon>
        <taxon>Trematosphaeria</taxon>
    </lineage>
</organism>
<feature type="compositionally biased region" description="Polar residues" evidence="1">
    <location>
        <begin position="1"/>
        <end position="14"/>
    </location>
</feature>
<dbReference type="OrthoDB" id="5426775at2759"/>
<name>A0A6A6HQG4_9PLEO</name>
<dbReference type="RefSeq" id="XP_033675265.1">
    <property type="nucleotide sequence ID" value="XM_033836089.1"/>
</dbReference>
<sequence length="520" mass="58408">MQPLPRQSSTQPPTLHNHLNAPFVPLDMPAPLEKLDSGSGGPSRKKRRLPWDVDVPASSKRQRRIEALDAPHSSQPTDKKPFVEDWLSKSSWSRKRKRSAKQSDKQSDEQSDERPNERPDIMPRPDPLPSPLDTATTSSGRSAKSTASVRDPDYRRSLGYRNIYIEKNDPPPELIQRARNIISLRGSIRKNIRKNRDKGEEDVKIQIAASVIPGFNAIPDERLERSPGQLWYNSVPIPDDPDTRLGPAPLLLPKPKPDLAFGYSEHAFSPSELRTIELLVQSPRGKSFASPDGVLLFPFLIFEIKSQAKEESLYTGTNQAAGAGAIAMNGILKLWSRSFGLDSFDFNEPRVFSVTMDQSVLSLNVHWIGNKPDTNQISYNLDEVSICLLKYRDSIQDLKDAIKNICDHFANEPLKEIHTGLAEYRKKLIASRDAESAERTQDGVEFRAPRERPRGDKTPRPPSKKAKQKAAAGKKGRVAHEVEEETYGRRQTRASTQKGQKQVDVQATGVRTRWRALATD</sequence>
<feature type="compositionally biased region" description="Polar residues" evidence="1">
    <location>
        <begin position="133"/>
        <end position="148"/>
    </location>
</feature>
<feature type="domain" description="DUF7924" evidence="2">
    <location>
        <begin position="188"/>
        <end position="419"/>
    </location>
</feature>
<accession>A0A6A6HQG4</accession>